<protein>
    <submittedName>
        <fullName evidence="3">tRNA pseudouridine synthase A</fullName>
    </submittedName>
</protein>
<dbReference type="RefSeq" id="XP_046599323.1">
    <property type="nucleotide sequence ID" value="XM_046743367.1"/>
</dbReference>
<accession>A0ABM3GGB7</accession>
<sequence>MYRYICKETLVNNLCLFRSFKCRKMFSALAPVVDENVAVPVLDNKRLIEEPPEDSDNKKQKLDNADRVKKRKVAMLLGYLGKNYYGMQRNPQMKTIEEDLIQALLQAKLINDEAFETIQTIQFQRAARTDKGVSAVRQVVSLKLPEHGKKEDINAFLPEEIRVFGIKRVTKGFNSKSSCDARSYIYTMPTFAFAKKPPDSEVLNEEYDVDKKIEELSVINGEPFHKYRIQPDVLEKVQSVLKLFTLIARITNGEFLFAENHWIRLQ</sequence>
<keyword evidence="2" id="KW-1185">Reference proteome</keyword>
<reference evidence="3" key="1">
    <citation type="submission" date="2025-08" db="UniProtKB">
        <authorList>
            <consortium name="RefSeq"/>
        </authorList>
    </citation>
    <scope>IDENTIFICATION</scope>
    <source>
        <tissue evidence="3">Thorax and Abdomen</tissue>
    </source>
</reference>
<evidence type="ECO:0000256" key="1">
    <source>
        <dbReference type="ARBA" id="ARBA00023235"/>
    </source>
</evidence>
<dbReference type="InterPro" id="IPR001406">
    <property type="entry name" value="PsdUridine_synth_TruA"/>
</dbReference>
<gene>
    <name evidence="3" type="primary">LOC107225241</name>
</gene>
<dbReference type="PANTHER" id="PTHR11142:SF4">
    <property type="entry name" value="PSEUDOURIDYLATE SYNTHASE 1 HOMOLOG"/>
    <property type="match status" value="1"/>
</dbReference>
<evidence type="ECO:0000313" key="3">
    <source>
        <dbReference type="RefSeq" id="XP_046599323.1"/>
    </source>
</evidence>
<dbReference type="SUPFAM" id="SSF55120">
    <property type="entry name" value="Pseudouridine synthase"/>
    <property type="match status" value="1"/>
</dbReference>
<dbReference type="GeneID" id="107225241"/>
<organism evidence="2 3">
    <name type="scientific">Neodiprion lecontei</name>
    <name type="common">Redheaded pine sawfly</name>
    <dbReference type="NCBI Taxonomy" id="441921"/>
    <lineage>
        <taxon>Eukaryota</taxon>
        <taxon>Metazoa</taxon>
        <taxon>Ecdysozoa</taxon>
        <taxon>Arthropoda</taxon>
        <taxon>Hexapoda</taxon>
        <taxon>Insecta</taxon>
        <taxon>Pterygota</taxon>
        <taxon>Neoptera</taxon>
        <taxon>Endopterygota</taxon>
        <taxon>Hymenoptera</taxon>
        <taxon>Tenthredinoidea</taxon>
        <taxon>Diprionidae</taxon>
        <taxon>Diprioninae</taxon>
        <taxon>Neodiprion</taxon>
    </lineage>
</organism>
<dbReference type="Proteomes" id="UP000829291">
    <property type="component" value="Chromosome 6"/>
</dbReference>
<dbReference type="InterPro" id="IPR020094">
    <property type="entry name" value="TruA/RsuA/RluB/E/F_N"/>
</dbReference>
<keyword evidence="1" id="KW-0413">Isomerase</keyword>
<proteinExistence type="predicted"/>
<name>A0ABM3GGB7_NEOLC</name>
<dbReference type="PANTHER" id="PTHR11142">
    <property type="entry name" value="PSEUDOURIDYLATE SYNTHASE"/>
    <property type="match status" value="1"/>
</dbReference>
<evidence type="ECO:0000313" key="2">
    <source>
        <dbReference type="Proteomes" id="UP000829291"/>
    </source>
</evidence>
<dbReference type="Gene3D" id="3.30.70.580">
    <property type="entry name" value="Pseudouridine synthase I, catalytic domain, N-terminal subdomain"/>
    <property type="match status" value="1"/>
</dbReference>
<dbReference type="InterPro" id="IPR020103">
    <property type="entry name" value="PsdUridine_synth_cat_dom_sf"/>
</dbReference>